<dbReference type="AlphaFoldDB" id="D6U890"/>
<gene>
    <name evidence="1" type="ORF">Krac_0652</name>
</gene>
<proteinExistence type="predicted"/>
<dbReference type="eggNOG" id="COG3335">
    <property type="taxonomic scope" value="Bacteria"/>
</dbReference>
<dbReference type="STRING" id="485913.Krac_0652"/>
<dbReference type="EMBL" id="ADVG01000005">
    <property type="protein sequence ID" value="EFH80101.1"/>
    <property type="molecule type" value="Genomic_DNA"/>
</dbReference>
<dbReference type="RefSeq" id="WP_007922451.1">
    <property type="nucleotide sequence ID" value="NZ_ADVG01000005.1"/>
</dbReference>
<organism evidence="1 2">
    <name type="scientific">Ktedonobacter racemifer DSM 44963</name>
    <dbReference type="NCBI Taxonomy" id="485913"/>
    <lineage>
        <taxon>Bacteria</taxon>
        <taxon>Bacillati</taxon>
        <taxon>Chloroflexota</taxon>
        <taxon>Ktedonobacteria</taxon>
        <taxon>Ktedonobacterales</taxon>
        <taxon>Ktedonobacteraceae</taxon>
        <taxon>Ktedonobacter</taxon>
    </lineage>
</organism>
<evidence type="ECO:0000313" key="1">
    <source>
        <dbReference type="EMBL" id="EFH80101.1"/>
    </source>
</evidence>
<evidence type="ECO:0008006" key="3">
    <source>
        <dbReference type="Google" id="ProtNLM"/>
    </source>
</evidence>
<sequence>MFLSTIYELLTSETLELKSGCCHGCVPEKTWVYGVLRVRDGKEITHCTASRNSKGYIELLKAIEADNPSGDIFIITDNLSSDTPRRLKPSSF</sequence>
<dbReference type="Proteomes" id="UP000004508">
    <property type="component" value="Unassembled WGS sequence"/>
</dbReference>
<comment type="caution">
    <text evidence="1">The sequence shown here is derived from an EMBL/GenBank/DDBJ whole genome shotgun (WGS) entry which is preliminary data.</text>
</comment>
<reference evidence="1 2" key="1">
    <citation type="journal article" date="2011" name="Stand. Genomic Sci.">
        <title>Non-contiguous finished genome sequence and contextual data of the filamentous soil bacterium Ktedonobacter racemifer type strain (SOSP1-21).</title>
        <authorList>
            <person name="Chang Y.J."/>
            <person name="Land M."/>
            <person name="Hauser L."/>
            <person name="Chertkov O."/>
            <person name="Del Rio T.G."/>
            <person name="Nolan M."/>
            <person name="Copeland A."/>
            <person name="Tice H."/>
            <person name="Cheng J.F."/>
            <person name="Lucas S."/>
            <person name="Han C."/>
            <person name="Goodwin L."/>
            <person name="Pitluck S."/>
            <person name="Ivanova N."/>
            <person name="Ovchinikova G."/>
            <person name="Pati A."/>
            <person name="Chen A."/>
            <person name="Palaniappan K."/>
            <person name="Mavromatis K."/>
            <person name="Liolios K."/>
            <person name="Brettin T."/>
            <person name="Fiebig A."/>
            <person name="Rohde M."/>
            <person name="Abt B."/>
            <person name="Goker M."/>
            <person name="Detter J.C."/>
            <person name="Woyke T."/>
            <person name="Bristow J."/>
            <person name="Eisen J.A."/>
            <person name="Markowitz V."/>
            <person name="Hugenholtz P."/>
            <person name="Kyrpides N.C."/>
            <person name="Klenk H.P."/>
            <person name="Lapidus A."/>
        </authorList>
    </citation>
    <scope>NUCLEOTIDE SEQUENCE [LARGE SCALE GENOMIC DNA]</scope>
    <source>
        <strain evidence="2">DSM 44963</strain>
    </source>
</reference>
<keyword evidence="2" id="KW-1185">Reference proteome</keyword>
<name>D6U890_KTERA</name>
<evidence type="ECO:0000313" key="2">
    <source>
        <dbReference type="Proteomes" id="UP000004508"/>
    </source>
</evidence>
<dbReference type="InParanoid" id="D6U890"/>
<accession>D6U890</accession>
<protein>
    <recommendedName>
        <fullName evidence="3">Transposase</fullName>
    </recommendedName>
</protein>